<dbReference type="PROSITE" id="PS51833">
    <property type="entry name" value="HDOD"/>
    <property type="match status" value="1"/>
</dbReference>
<dbReference type="InterPro" id="IPR052340">
    <property type="entry name" value="RNase_Y/CdgJ"/>
</dbReference>
<dbReference type="CDD" id="cd00075">
    <property type="entry name" value="HATPase"/>
    <property type="match status" value="1"/>
</dbReference>
<evidence type="ECO:0000313" key="5">
    <source>
        <dbReference type="EMBL" id="BCL60580.1"/>
    </source>
</evidence>
<dbReference type="AlphaFoldDB" id="A0A8D5FH70"/>
<dbReference type="Proteomes" id="UP000826725">
    <property type="component" value="Chromosome"/>
</dbReference>
<dbReference type="EMBL" id="AP024086">
    <property type="protein sequence ID" value="BCL60580.1"/>
    <property type="molecule type" value="Genomic_DNA"/>
</dbReference>
<dbReference type="InterPro" id="IPR003594">
    <property type="entry name" value="HATPase_dom"/>
</dbReference>
<dbReference type="InterPro" id="IPR003661">
    <property type="entry name" value="HisK_dim/P_dom"/>
</dbReference>
<evidence type="ECO:0000313" key="6">
    <source>
        <dbReference type="Proteomes" id="UP000826725"/>
    </source>
</evidence>
<reference evidence="5" key="1">
    <citation type="submission" date="2020-09" db="EMBL/GenBank/DDBJ databases">
        <title>Desulfogranum mesoprofundum gen. nov., sp. nov., a novel mesophilic, sulfate-reducing chemolithoautotroph isolated from a deep-sea hydrothermal vent chimney in the Suiyo Seamount.</title>
        <authorList>
            <person name="Hashimoto Y."/>
            <person name="Nakagawa S."/>
        </authorList>
    </citation>
    <scope>NUCLEOTIDE SEQUENCE</scope>
    <source>
        <strain evidence="5">KT2</strain>
    </source>
</reference>
<comment type="catalytic activity">
    <reaction evidence="1">
        <text>ATP + protein L-histidine = ADP + protein N-phospho-L-histidine.</text>
        <dbReference type="EC" id="2.7.13.3"/>
    </reaction>
</comment>
<feature type="domain" description="HDOD" evidence="4">
    <location>
        <begin position="19"/>
        <end position="215"/>
    </location>
</feature>
<protein>
    <recommendedName>
        <fullName evidence="2">histidine kinase</fullName>
        <ecNumber evidence="2">2.7.13.3</ecNumber>
    </recommendedName>
</protein>
<dbReference type="KEGG" id="dbk:DGMP_12730"/>
<dbReference type="PANTHER" id="PTHR33525:SF3">
    <property type="entry name" value="RIBONUCLEASE Y"/>
    <property type="match status" value="1"/>
</dbReference>
<dbReference type="PROSITE" id="PS50109">
    <property type="entry name" value="HIS_KIN"/>
    <property type="match status" value="1"/>
</dbReference>
<feature type="domain" description="Histidine kinase" evidence="3">
    <location>
        <begin position="496"/>
        <end position="708"/>
    </location>
</feature>
<organism evidence="5 6">
    <name type="scientific">Desulfomarina profundi</name>
    <dbReference type="NCBI Taxonomy" id="2772557"/>
    <lineage>
        <taxon>Bacteria</taxon>
        <taxon>Pseudomonadati</taxon>
        <taxon>Thermodesulfobacteriota</taxon>
        <taxon>Desulfobulbia</taxon>
        <taxon>Desulfobulbales</taxon>
        <taxon>Desulfobulbaceae</taxon>
        <taxon>Desulfomarina</taxon>
    </lineage>
</organism>
<sequence>MDRDRKKCVYQTLRKSDTLPSLPQVLLQVIETCEKEDVHLSELSALIRKDPAISSRLLKLVNSAAFGVKNRFVSLDQAVVYLGVETIKNITVTASVYQVFGSLKNSECFSLPVFWWHSLTTAVYARRIAEKTNYANLEEAYLAGLLNNLGELLLWMNFPGEYTAVWQEQPSSSQQLCALEEERIGINHCEAGAWLIRHWKLGSFLADAILYHHTALEQVQGGFPLVRIIRLATCCNRYEQQGLDGLYKAGEQLLGFHSGEIDDLRAGVEEEVVETAKTLGVKVKPPTEKRTEAEPVLCSDDGKLQELVKNYSLLNGFSASLLQARSRDEQLQAVEQALVLLFDCEKIIFFLRDFEQDQLRACCSNSNIYSKEIHDLTISLQQNDSMLVRVLNEGKVKKIGQDDEVRGLADLQLMESLGRDGTLYVPMKVHNKGVGLIVLGLEENREGKNPVEHDSDLLKLLAAQAAMSLYLGEVKRTQEQKIQEARLETAAMTAARVVHEVNNPLGIIRNYLKVVELKLSDESPVLKELAILDGEISRIARIVQKLDTFSTPAFGSCQPLDINKLLGGFLAVLSKSFLYSSLVRIYFQPAQNLPEIVSDGELVKQVVLNLVKNAVEAVGADGSVWVATAHTLVNGPRIEITVRDDGPGIGEKELAHIFDPFFSSKGKGHSGLGLAIVSSLVKELSGSVNCKSKPGKGSEFIVSLPLVNRSTANGTL</sequence>
<dbReference type="CDD" id="cd00082">
    <property type="entry name" value="HisKA"/>
    <property type="match status" value="1"/>
</dbReference>
<dbReference type="SMART" id="SM00388">
    <property type="entry name" value="HisKA"/>
    <property type="match status" value="1"/>
</dbReference>
<gene>
    <name evidence="5" type="ORF">DGMP_12730</name>
</gene>
<keyword evidence="6" id="KW-1185">Reference proteome</keyword>
<evidence type="ECO:0000256" key="2">
    <source>
        <dbReference type="ARBA" id="ARBA00012438"/>
    </source>
</evidence>
<evidence type="ECO:0000259" key="4">
    <source>
        <dbReference type="PROSITE" id="PS51833"/>
    </source>
</evidence>
<dbReference type="SMART" id="SM00387">
    <property type="entry name" value="HATPase_c"/>
    <property type="match status" value="1"/>
</dbReference>
<dbReference type="InterPro" id="IPR013976">
    <property type="entry name" value="HDOD"/>
</dbReference>
<dbReference type="InterPro" id="IPR005467">
    <property type="entry name" value="His_kinase_dom"/>
</dbReference>
<proteinExistence type="predicted"/>
<dbReference type="Pfam" id="PF08668">
    <property type="entry name" value="HDOD"/>
    <property type="match status" value="1"/>
</dbReference>
<dbReference type="EC" id="2.7.13.3" evidence="2"/>
<dbReference type="GO" id="GO:0000155">
    <property type="term" value="F:phosphorelay sensor kinase activity"/>
    <property type="evidence" value="ECO:0007669"/>
    <property type="project" value="InterPro"/>
</dbReference>
<evidence type="ECO:0000256" key="1">
    <source>
        <dbReference type="ARBA" id="ARBA00000085"/>
    </source>
</evidence>
<dbReference type="PANTHER" id="PTHR33525">
    <property type="match status" value="1"/>
</dbReference>
<name>A0A8D5FH70_9BACT</name>
<evidence type="ECO:0000259" key="3">
    <source>
        <dbReference type="PROSITE" id="PS50109"/>
    </source>
</evidence>
<dbReference type="Pfam" id="PF02518">
    <property type="entry name" value="HATPase_c"/>
    <property type="match status" value="1"/>
</dbReference>
<accession>A0A8D5FH70</accession>
<dbReference type="RefSeq" id="WP_228856696.1">
    <property type="nucleotide sequence ID" value="NZ_AP024086.1"/>
</dbReference>